<dbReference type="Pfam" id="PF07510">
    <property type="entry name" value="GmrSD_C"/>
    <property type="match status" value="1"/>
</dbReference>
<dbReference type="AlphaFoldDB" id="A0A4Q5J081"/>
<reference evidence="3 4" key="1">
    <citation type="submission" date="2019-01" db="EMBL/GenBank/DDBJ databases">
        <title>Nocardioides guangzhouensis sp. nov., an actinobacterium isolated from soil.</title>
        <authorList>
            <person name="Fu Y."/>
            <person name="Cai Y."/>
            <person name="Lin Z."/>
            <person name="Chen P."/>
        </authorList>
    </citation>
    <scope>NUCLEOTIDE SEQUENCE [LARGE SCALE GENOMIC DNA]</scope>
    <source>
        <strain evidence="3 4">NBRC 105384</strain>
    </source>
</reference>
<dbReference type="GO" id="GO:0004519">
    <property type="term" value="F:endonuclease activity"/>
    <property type="evidence" value="ECO:0007669"/>
    <property type="project" value="UniProtKB-KW"/>
</dbReference>
<dbReference type="InterPro" id="IPR011089">
    <property type="entry name" value="GmrSD_C"/>
</dbReference>
<name>A0A4Q5J081_9ACTN</name>
<feature type="chain" id="PRO_5020554885" evidence="1">
    <location>
        <begin position="27"/>
        <end position="219"/>
    </location>
</feature>
<comment type="caution">
    <text evidence="3">The sequence shown here is derived from an EMBL/GenBank/DDBJ whole genome shotgun (WGS) entry which is preliminary data.</text>
</comment>
<proteinExistence type="predicted"/>
<keyword evidence="1" id="KW-0732">Signal</keyword>
<keyword evidence="3" id="KW-0255">Endonuclease</keyword>
<dbReference type="OrthoDB" id="5196645at2"/>
<keyword evidence="4" id="KW-1185">Reference proteome</keyword>
<dbReference type="RefSeq" id="WP_129988158.1">
    <property type="nucleotide sequence ID" value="NZ_SDPU01000027.1"/>
</dbReference>
<keyword evidence="3" id="KW-0540">Nuclease</keyword>
<evidence type="ECO:0000259" key="2">
    <source>
        <dbReference type="Pfam" id="PF07510"/>
    </source>
</evidence>
<dbReference type="PANTHER" id="PTHR24094">
    <property type="entry name" value="SECRETED PROTEIN"/>
    <property type="match status" value="1"/>
</dbReference>
<dbReference type="Proteomes" id="UP000291189">
    <property type="component" value="Unassembled WGS sequence"/>
</dbReference>
<accession>A0A4Q5J081</accession>
<dbReference type="EMBL" id="SDPU01000027">
    <property type="protein sequence ID" value="RYU11018.1"/>
    <property type="molecule type" value="Genomic_DNA"/>
</dbReference>
<evidence type="ECO:0000256" key="1">
    <source>
        <dbReference type="SAM" id="SignalP"/>
    </source>
</evidence>
<evidence type="ECO:0000313" key="4">
    <source>
        <dbReference type="Proteomes" id="UP000291189"/>
    </source>
</evidence>
<feature type="signal peptide" evidence="1">
    <location>
        <begin position="1"/>
        <end position="26"/>
    </location>
</feature>
<organism evidence="3 4">
    <name type="scientific">Nocardioides iriomotensis</name>
    <dbReference type="NCBI Taxonomy" id="715784"/>
    <lineage>
        <taxon>Bacteria</taxon>
        <taxon>Bacillati</taxon>
        <taxon>Actinomycetota</taxon>
        <taxon>Actinomycetes</taxon>
        <taxon>Propionibacteriales</taxon>
        <taxon>Nocardioidaceae</taxon>
        <taxon>Nocardioides</taxon>
    </lineage>
</organism>
<protein>
    <submittedName>
        <fullName evidence="3">HNH endonuclease</fullName>
    </submittedName>
</protein>
<gene>
    <name evidence="3" type="ORF">ETU37_15030</name>
</gene>
<evidence type="ECO:0000313" key="3">
    <source>
        <dbReference type="EMBL" id="RYU11018.1"/>
    </source>
</evidence>
<dbReference type="PANTHER" id="PTHR24094:SF15">
    <property type="entry name" value="AMP-DEPENDENT SYNTHETASE_LIGASE DOMAIN-CONTAINING PROTEIN-RELATED"/>
    <property type="match status" value="1"/>
</dbReference>
<sequence length="219" mass="24051">MRNRLTRLLLLTLPVAAALTVQPAPAAEAAESYSAPFLTAISDLPVASEVRTGYDRTLFNHWIDADGDGCSTRNEVLIAEADDPVTVSSGCSLSGGRWFSYYDRVSWTNTSDVDIDHMVPLAEAWDSGARSWTSAQRQSYANDLGDYRSLVGVTDNVNQAKGDQDPAEWMPQYDTCRYLREFVAVKIRWRLTVDSAEKSAIQSLASGCTNSTITVTRAI</sequence>
<keyword evidence="3" id="KW-0378">Hydrolase</keyword>
<feature type="domain" description="GmrSD restriction endonucleases C-terminal" evidence="2">
    <location>
        <begin position="108"/>
        <end position="201"/>
    </location>
</feature>